<organism evidence="6 7">
    <name type="scientific">Desulfonatronum thiosulfatophilum</name>
    <dbReference type="NCBI Taxonomy" id="617002"/>
    <lineage>
        <taxon>Bacteria</taxon>
        <taxon>Pseudomonadati</taxon>
        <taxon>Thermodesulfobacteriota</taxon>
        <taxon>Desulfovibrionia</taxon>
        <taxon>Desulfovibrionales</taxon>
        <taxon>Desulfonatronaceae</taxon>
        <taxon>Desulfonatronum</taxon>
    </lineage>
</organism>
<accession>A0A1G6D6W0</accession>
<sequence length="261" mass="29380">MAINRRTFLKAAGLTTLAGIGGHAAMELFAPGSLGASGPARVTAYPEALHGERWAMAIDMERFTSARLYQQCIDACHQRHNVPHISGKDAIKWIWTGSYKETFTDQQSIIVPEEVKNQPFLMLCNHCDNPPCVRVCPTRATFRREDGVVTMDMHRCIGCRYCMAGCPYGARSFNYRDPRPFIRNMDSTYPTRTKGVVEKCTFCDDRLDRGLFPACVEASEGALVFGDLDNPDSDVRRVLKERYSMVRKPSLGTKPHVFYLI</sequence>
<dbReference type="PROSITE" id="PS51318">
    <property type="entry name" value="TAT"/>
    <property type="match status" value="1"/>
</dbReference>
<dbReference type="InterPro" id="IPR050954">
    <property type="entry name" value="ET_IronSulfur_Cluster-Binding"/>
</dbReference>
<dbReference type="Pfam" id="PF13247">
    <property type="entry name" value="Fer4_11"/>
    <property type="match status" value="1"/>
</dbReference>
<keyword evidence="7" id="KW-1185">Reference proteome</keyword>
<dbReference type="RefSeq" id="WP_092120783.1">
    <property type="nucleotide sequence ID" value="NZ_FMXO01000010.1"/>
</dbReference>
<dbReference type="GO" id="GO:0051539">
    <property type="term" value="F:4 iron, 4 sulfur cluster binding"/>
    <property type="evidence" value="ECO:0007669"/>
    <property type="project" value="UniProtKB-KW"/>
</dbReference>
<keyword evidence="3" id="KW-0408">Iron</keyword>
<dbReference type="InterPro" id="IPR006311">
    <property type="entry name" value="TAT_signal"/>
</dbReference>
<dbReference type="PROSITE" id="PS00198">
    <property type="entry name" value="4FE4S_FER_1"/>
    <property type="match status" value="1"/>
</dbReference>
<dbReference type="InterPro" id="IPR054822">
    <property type="entry name" value="DsrO-like"/>
</dbReference>
<dbReference type="Gene3D" id="3.30.70.20">
    <property type="match status" value="2"/>
</dbReference>
<dbReference type="STRING" id="617002.SAMN05660653_01972"/>
<evidence type="ECO:0000259" key="5">
    <source>
        <dbReference type="PROSITE" id="PS51379"/>
    </source>
</evidence>
<keyword evidence="4" id="KW-0411">Iron-sulfur</keyword>
<dbReference type="PANTHER" id="PTHR43177">
    <property type="entry name" value="PROTEIN NRFC"/>
    <property type="match status" value="1"/>
</dbReference>
<evidence type="ECO:0000256" key="1">
    <source>
        <dbReference type="ARBA" id="ARBA00022485"/>
    </source>
</evidence>
<dbReference type="EMBL" id="FMXO01000010">
    <property type="protein sequence ID" value="SDB40897.1"/>
    <property type="molecule type" value="Genomic_DNA"/>
</dbReference>
<dbReference type="InterPro" id="IPR017900">
    <property type="entry name" value="4Fe4S_Fe_S_CS"/>
</dbReference>
<evidence type="ECO:0000256" key="3">
    <source>
        <dbReference type="ARBA" id="ARBA00023004"/>
    </source>
</evidence>
<dbReference type="PROSITE" id="PS51379">
    <property type="entry name" value="4FE4S_FER_2"/>
    <property type="match status" value="1"/>
</dbReference>
<name>A0A1G6D6W0_9BACT</name>
<dbReference type="SUPFAM" id="SSF54862">
    <property type="entry name" value="4Fe-4S ferredoxins"/>
    <property type="match status" value="1"/>
</dbReference>
<keyword evidence="2" id="KW-0479">Metal-binding</keyword>
<proteinExistence type="predicted"/>
<gene>
    <name evidence="6" type="ORF">SAMN05660653_01972</name>
</gene>
<reference evidence="6 7" key="1">
    <citation type="submission" date="2016-10" db="EMBL/GenBank/DDBJ databases">
        <authorList>
            <person name="de Groot N.N."/>
        </authorList>
    </citation>
    <scope>NUCLEOTIDE SEQUENCE [LARGE SCALE GENOMIC DNA]</scope>
    <source>
        <strain evidence="6 7">ASO4-2</strain>
    </source>
</reference>
<dbReference type="AlphaFoldDB" id="A0A1G6D6W0"/>
<dbReference type="InterPro" id="IPR017896">
    <property type="entry name" value="4Fe4S_Fe-S-bd"/>
</dbReference>
<dbReference type="GO" id="GO:0046872">
    <property type="term" value="F:metal ion binding"/>
    <property type="evidence" value="ECO:0007669"/>
    <property type="project" value="UniProtKB-KW"/>
</dbReference>
<dbReference type="Proteomes" id="UP000198771">
    <property type="component" value="Unassembled WGS sequence"/>
</dbReference>
<dbReference type="NCBIfam" id="NF045797">
    <property type="entry name" value="DsrO"/>
    <property type="match status" value="1"/>
</dbReference>
<dbReference type="CDD" id="cd10551">
    <property type="entry name" value="PsrB"/>
    <property type="match status" value="1"/>
</dbReference>
<feature type="domain" description="4Fe-4S ferredoxin-type" evidence="5">
    <location>
        <begin position="147"/>
        <end position="176"/>
    </location>
</feature>
<keyword evidence="1" id="KW-0004">4Fe-4S</keyword>
<evidence type="ECO:0000256" key="2">
    <source>
        <dbReference type="ARBA" id="ARBA00022723"/>
    </source>
</evidence>
<dbReference type="OrthoDB" id="9789030at2"/>
<evidence type="ECO:0000313" key="7">
    <source>
        <dbReference type="Proteomes" id="UP000198771"/>
    </source>
</evidence>
<dbReference type="PANTHER" id="PTHR43177:SF3">
    <property type="entry name" value="PROTEIN NRFC HOMOLOG"/>
    <property type="match status" value="1"/>
</dbReference>
<evidence type="ECO:0000313" key="6">
    <source>
        <dbReference type="EMBL" id="SDB40897.1"/>
    </source>
</evidence>
<evidence type="ECO:0000256" key="4">
    <source>
        <dbReference type="ARBA" id="ARBA00023014"/>
    </source>
</evidence>
<protein>
    <submittedName>
        <fullName evidence="6">Putative sulfite reductase-associated electron transfer protein DsrO</fullName>
    </submittedName>
</protein>